<feature type="domain" description="Mandelate racemase/muconate lactonizing enzyme C-terminal" evidence="6">
    <location>
        <begin position="119"/>
        <end position="218"/>
    </location>
</feature>
<dbReference type="Pfam" id="PF13378">
    <property type="entry name" value="MR_MLE_C"/>
    <property type="match status" value="1"/>
</dbReference>
<dbReference type="Gene3D" id="3.20.20.120">
    <property type="entry name" value="Enolase-like C-terminal domain"/>
    <property type="match status" value="1"/>
</dbReference>
<keyword evidence="8" id="KW-1185">Reference proteome</keyword>
<dbReference type="InterPro" id="IPR029065">
    <property type="entry name" value="Enolase_C-like"/>
</dbReference>
<dbReference type="EMBL" id="CP150886">
    <property type="protein sequence ID" value="WZB86599.1"/>
    <property type="molecule type" value="Genomic_DNA"/>
</dbReference>
<feature type="active site" description="Proton donor" evidence="4">
    <location>
        <position position="140"/>
    </location>
</feature>
<dbReference type="PANTHER" id="PTHR48073:SF2">
    <property type="entry name" value="O-SUCCINYLBENZOATE SYNTHASE"/>
    <property type="match status" value="1"/>
</dbReference>
<comment type="pathway">
    <text evidence="4">Quinol/quinone metabolism; 1,4-dihydroxy-2-naphthoate biosynthesis; 1,4-dihydroxy-2-naphthoate from chorismate: step 4/7.</text>
</comment>
<dbReference type="NCBIfam" id="NF002739">
    <property type="entry name" value="PRK02714.1"/>
    <property type="match status" value="1"/>
</dbReference>
<dbReference type="InterPro" id="IPR029017">
    <property type="entry name" value="Enolase-like_N"/>
</dbReference>
<protein>
    <recommendedName>
        <fullName evidence="4 5">o-succinylbenzoate synthase</fullName>
        <shortName evidence="4">OSB synthase</shortName>
        <shortName evidence="4">OSBS</shortName>
        <ecNumber evidence="4 5">4.2.1.113</ecNumber>
    </recommendedName>
    <alternativeName>
        <fullName evidence="4">4-(2'-carboxyphenyl)-4-oxybutyric acid synthase</fullName>
    </alternativeName>
    <alternativeName>
        <fullName evidence="4">o-succinylbenzoic acid synthase</fullName>
    </alternativeName>
</protein>
<comment type="similarity">
    <text evidence="4">Belongs to the mandelate racemase/muconate lactonizing enzyme family. MenC type 1 subfamily.</text>
</comment>
<evidence type="ECO:0000313" key="8">
    <source>
        <dbReference type="Proteomes" id="UP001483337"/>
    </source>
</evidence>
<dbReference type="SFLD" id="SFLDG00180">
    <property type="entry name" value="muconate_cycloisomerase"/>
    <property type="match status" value="1"/>
</dbReference>
<dbReference type="SUPFAM" id="SSF54826">
    <property type="entry name" value="Enolase N-terminal domain-like"/>
    <property type="match status" value="1"/>
</dbReference>
<dbReference type="SMART" id="SM00922">
    <property type="entry name" value="MR_MLE"/>
    <property type="match status" value="1"/>
</dbReference>
<feature type="binding site" evidence="4">
    <location>
        <position position="169"/>
    </location>
    <ligand>
        <name>Mg(2+)</name>
        <dbReference type="ChEBI" id="CHEBI:18420"/>
    </ligand>
</feature>
<comment type="cofactor">
    <cofactor evidence="4">
        <name>a divalent metal cation</name>
        <dbReference type="ChEBI" id="CHEBI:60240"/>
    </cofactor>
</comment>
<keyword evidence="2 4" id="KW-0460">Magnesium</keyword>
<gene>
    <name evidence="4" type="primary">menC</name>
    <name evidence="7" type="ORF">WJM97_14475</name>
</gene>
<proteinExistence type="inferred from homology"/>
<comment type="pathway">
    <text evidence="4">Cofactor biosynthesis; phylloquinone biosynthesis.</text>
</comment>
<dbReference type="CDD" id="cd03320">
    <property type="entry name" value="OSBS"/>
    <property type="match status" value="1"/>
</dbReference>
<accession>A0ABZ2UMK0</accession>
<dbReference type="InterPro" id="IPR013342">
    <property type="entry name" value="Mandelate_racemase_C"/>
</dbReference>
<dbReference type="GO" id="GO:0043748">
    <property type="term" value="F:O-succinylbenzoate synthase activity"/>
    <property type="evidence" value="ECO:0007669"/>
    <property type="project" value="UniProtKB-EC"/>
</dbReference>
<evidence type="ECO:0000256" key="1">
    <source>
        <dbReference type="ARBA" id="ARBA00022723"/>
    </source>
</evidence>
<evidence type="ECO:0000256" key="4">
    <source>
        <dbReference type="HAMAP-Rule" id="MF_00470"/>
    </source>
</evidence>
<feature type="active site" description="Proton acceptor" evidence="4">
    <location>
        <position position="246"/>
    </location>
</feature>
<comment type="function">
    <text evidence="4">Converts 2-succinyl-6-hydroxy-2,4-cyclohexadiene-1-carboxylate (SHCHC) to 2-succinylbenzoate (OSB).</text>
</comment>
<dbReference type="RefSeq" id="WP_353929513.1">
    <property type="nucleotide sequence ID" value="NZ_CP150886.1"/>
</dbReference>
<evidence type="ECO:0000259" key="6">
    <source>
        <dbReference type="SMART" id="SM00922"/>
    </source>
</evidence>
<keyword evidence="1 4" id="KW-0479">Metal-binding</keyword>
<dbReference type="SFLD" id="SFLDS00001">
    <property type="entry name" value="Enolase"/>
    <property type="match status" value="1"/>
</dbReference>
<dbReference type="Gene3D" id="3.30.390.10">
    <property type="entry name" value="Enolase-like, N-terminal domain"/>
    <property type="match status" value="1"/>
</dbReference>
<dbReference type="Pfam" id="PF21508">
    <property type="entry name" value="MenC_N"/>
    <property type="match status" value="1"/>
</dbReference>
<dbReference type="NCBIfam" id="TIGR01927">
    <property type="entry name" value="menC_gam_Gplu"/>
    <property type="match status" value="1"/>
</dbReference>
<evidence type="ECO:0000313" key="7">
    <source>
        <dbReference type="EMBL" id="WZB86599.1"/>
    </source>
</evidence>
<evidence type="ECO:0000256" key="5">
    <source>
        <dbReference type="NCBIfam" id="TIGR01927"/>
    </source>
</evidence>
<evidence type="ECO:0000256" key="3">
    <source>
        <dbReference type="ARBA" id="ARBA00023239"/>
    </source>
</evidence>
<reference evidence="7 8" key="1">
    <citation type="submission" date="2024-04" db="EMBL/GenBank/DDBJ databases">
        <title>Okeanomitos corallinicola gen. &amp; sp. nov. (Nostocales, Cyanobacteria), a new toxic marine heterocyst-forming cyanobacterium from a coral reef.</title>
        <authorList>
            <person name="Li H."/>
            <person name="Li R."/>
            <person name="Kang J."/>
            <person name="Hii K.S."/>
            <person name="Mohamed H.F."/>
            <person name="Xu X."/>
            <person name="Luo Z."/>
        </authorList>
    </citation>
    <scope>NUCLEOTIDE SEQUENCE [LARGE SCALE GENOMIC DNA]</scope>
    <source>
        <strain evidence="7 8">TIOX110</strain>
    </source>
</reference>
<feature type="binding site" evidence="4">
    <location>
        <position position="197"/>
    </location>
    <ligand>
        <name>Mg(2+)</name>
        <dbReference type="ChEBI" id="CHEBI:18420"/>
    </ligand>
</feature>
<sequence length="315" mass="36145">MVYQFFFKYIQQKFVRPVITNHGIWETRESIIIRLIDMNNNVAFGEVSPIPGFGSETIEQALDFCRQLPTEITSDIIFNVPDNLPSCQFGFESALDNLQEDQEFKSYENLNYSGLLPAGKDAIDQCFILWEQGYKTFKWKIGVAEVNTEIEILKLLISQLPSSAKLRLDANAGLSYNDSKLWLKICDQFPKKIEFLEQPLSVDKFAEMLELSNIYHTKIALDESVATLQQLKECYQRGWRGIFVIKPGIVGSPSKLKKFCQQYQIDMVFSSVFETEVGRKAALKLAVELSNNNRALGFGVSHYFKEQKSNWLENL</sequence>
<dbReference type="InterPro" id="IPR010196">
    <property type="entry name" value="OSB_synthase_MenC1"/>
</dbReference>
<dbReference type="SUPFAM" id="SSF51604">
    <property type="entry name" value="Enolase C-terminal domain-like"/>
    <property type="match status" value="1"/>
</dbReference>
<dbReference type="InterPro" id="IPR041338">
    <property type="entry name" value="OSBS_N"/>
</dbReference>
<comment type="catalytic activity">
    <reaction evidence="4">
        <text>(1R,6R)-6-hydroxy-2-succinyl-cyclohexa-2,4-diene-1-carboxylate = 2-succinylbenzoate + H2O</text>
        <dbReference type="Rhea" id="RHEA:10196"/>
        <dbReference type="ChEBI" id="CHEBI:15377"/>
        <dbReference type="ChEBI" id="CHEBI:18325"/>
        <dbReference type="ChEBI" id="CHEBI:58689"/>
        <dbReference type="EC" id="4.2.1.113"/>
    </reaction>
</comment>
<dbReference type="EC" id="4.2.1.113" evidence="4 5"/>
<dbReference type="Proteomes" id="UP001483337">
    <property type="component" value="Chromosome"/>
</dbReference>
<feature type="binding site" evidence="4">
    <location>
        <position position="222"/>
    </location>
    <ligand>
        <name>Mg(2+)</name>
        <dbReference type="ChEBI" id="CHEBI:18420"/>
    </ligand>
</feature>
<dbReference type="SFLD" id="SFLDF00009">
    <property type="entry name" value="o-succinylbenzoate_synthase"/>
    <property type="match status" value="1"/>
</dbReference>
<organism evidence="7 8">
    <name type="scientific">Okeanomitos corallinicola TIOX110</name>
    <dbReference type="NCBI Taxonomy" id="3133117"/>
    <lineage>
        <taxon>Bacteria</taxon>
        <taxon>Bacillati</taxon>
        <taxon>Cyanobacteriota</taxon>
        <taxon>Cyanophyceae</taxon>
        <taxon>Nostocales</taxon>
        <taxon>Aphanizomenonaceae</taxon>
        <taxon>Okeanomitos</taxon>
    </lineage>
</organism>
<dbReference type="InterPro" id="IPR036849">
    <property type="entry name" value="Enolase-like_C_sf"/>
</dbReference>
<keyword evidence="3 4" id="KW-0456">Lyase</keyword>
<dbReference type="HAMAP" id="MF_00470">
    <property type="entry name" value="MenC_1"/>
    <property type="match status" value="1"/>
</dbReference>
<dbReference type="PANTHER" id="PTHR48073">
    <property type="entry name" value="O-SUCCINYLBENZOATE SYNTHASE-RELATED"/>
    <property type="match status" value="1"/>
</dbReference>
<name>A0ABZ2UMK0_9CYAN</name>
<evidence type="ECO:0000256" key="2">
    <source>
        <dbReference type="ARBA" id="ARBA00022842"/>
    </source>
</evidence>